<feature type="signal peptide" evidence="10">
    <location>
        <begin position="1"/>
        <end position="24"/>
    </location>
</feature>
<comment type="similarity">
    <text evidence="3 8 9">Belongs to the NDK family.</text>
</comment>
<feature type="binding site" evidence="8">
    <location>
        <position position="120"/>
    </location>
    <ligand>
        <name>ATP</name>
        <dbReference type="ChEBI" id="CHEBI:30616"/>
    </ligand>
</feature>
<dbReference type="GeneID" id="111274707"/>
<dbReference type="PANTHER" id="PTHR46161:SF3">
    <property type="entry name" value="NUCLEOSIDE DIPHOSPHATE KINASE DDB_G0292928-RELATED"/>
    <property type="match status" value="1"/>
</dbReference>
<evidence type="ECO:0000256" key="5">
    <source>
        <dbReference type="ARBA" id="ARBA00022741"/>
    </source>
</evidence>
<accession>A0A6P5WIQ6</accession>
<dbReference type="GO" id="GO:0006228">
    <property type="term" value="P:UTP biosynthetic process"/>
    <property type="evidence" value="ECO:0007669"/>
    <property type="project" value="InterPro"/>
</dbReference>
<evidence type="ECO:0000256" key="7">
    <source>
        <dbReference type="ARBA" id="ARBA00022840"/>
    </source>
</evidence>
<dbReference type="KEGG" id="dzi:111274707"/>
<dbReference type="GO" id="GO:0006241">
    <property type="term" value="P:CTP biosynthetic process"/>
    <property type="evidence" value="ECO:0007669"/>
    <property type="project" value="InterPro"/>
</dbReference>
<dbReference type="InterPro" id="IPR001564">
    <property type="entry name" value="Nucleoside_diP_kinase"/>
</dbReference>
<feature type="binding site" evidence="8">
    <location>
        <position position="86"/>
    </location>
    <ligand>
        <name>ATP</name>
        <dbReference type="ChEBI" id="CHEBI:30616"/>
    </ligand>
</feature>
<organism evidence="12 13">
    <name type="scientific">Durio zibethinus</name>
    <name type="common">Durian</name>
    <dbReference type="NCBI Taxonomy" id="66656"/>
    <lineage>
        <taxon>Eukaryota</taxon>
        <taxon>Viridiplantae</taxon>
        <taxon>Streptophyta</taxon>
        <taxon>Embryophyta</taxon>
        <taxon>Tracheophyta</taxon>
        <taxon>Spermatophyta</taxon>
        <taxon>Magnoliopsida</taxon>
        <taxon>eudicotyledons</taxon>
        <taxon>Gunneridae</taxon>
        <taxon>Pentapetalae</taxon>
        <taxon>rosids</taxon>
        <taxon>malvids</taxon>
        <taxon>Malvales</taxon>
        <taxon>Malvaceae</taxon>
        <taxon>Helicteroideae</taxon>
        <taxon>Durio</taxon>
    </lineage>
</organism>
<evidence type="ECO:0000256" key="10">
    <source>
        <dbReference type="SAM" id="SignalP"/>
    </source>
</evidence>
<dbReference type="AlphaFoldDB" id="A0A6P5WIQ6"/>
<proteinExistence type="inferred from homology"/>
<dbReference type="SMART" id="SM00562">
    <property type="entry name" value="NDK"/>
    <property type="match status" value="1"/>
</dbReference>
<evidence type="ECO:0000259" key="11">
    <source>
        <dbReference type="SMART" id="SM00562"/>
    </source>
</evidence>
<sequence length="181" mass="20329">MKVGVTQFLTRFLFFSIILRCCSSNGSGEKERTLGIIKPDGLSGNYSDRIKQVILESGFNINKEMVIQLDEENAANFYAEHSSKPFFTNLIKYMTSGPVLVMILEKEDAVIHWRELIGPTDAGKAKITHPQSLRAMCGVDIEKNCVHGSDSHQSAQREIAFFFKEAPSAFKTEAVRKHDEL</sequence>
<keyword evidence="10" id="KW-0732">Signal</keyword>
<dbReference type="Pfam" id="PF00334">
    <property type="entry name" value="NDK"/>
    <property type="match status" value="1"/>
</dbReference>
<dbReference type="GO" id="GO:0005524">
    <property type="term" value="F:ATP binding"/>
    <property type="evidence" value="ECO:0007669"/>
    <property type="project" value="UniProtKB-KW"/>
</dbReference>
<evidence type="ECO:0000256" key="6">
    <source>
        <dbReference type="ARBA" id="ARBA00022777"/>
    </source>
</evidence>
<feature type="chain" id="PRO_5027907507" evidence="10">
    <location>
        <begin position="25"/>
        <end position="181"/>
    </location>
</feature>
<keyword evidence="7" id="KW-0067">ATP-binding</keyword>
<dbReference type="InterPro" id="IPR036850">
    <property type="entry name" value="NDK-like_dom_sf"/>
</dbReference>
<keyword evidence="5" id="KW-0547">Nucleotide-binding</keyword>
<evidence type="ECO:0000313" key="13">
    <source>
        <dbReference type="RefSeq" id="XP_022715301.1"/>
    </source>
</evidence>
<feature type="active site" description="Pros-phosphohistidine intermediate" evidence="8">
    <location>
        <position position="147"/>
    </location>
</feature>
<dbReference type="Proteomes" id="UP000515121">
    <property type="component" value="Unplaced"/>
</dbReference>
<reference evidence="13" key="1">
    <citation type="submission" date="2025-08" db="UniProtKB">
        <authorList>
            <consortium name="RefSeq"/>
        </authorList>
    </citation>
    <scope>IDENTIFICATION</scope>
    <source>
        <tissue evidence="13">Fruit stalk</tissue>
    </source>
</reference>
<dbReference type="PROSITE" id="PS51374">
    <property type="entry name" value="NDPK_LIKE"/>
    <property type="match status" value="1"/>
</dbReference>
<dbReference type="PANTHER" id="PTHR46161">
    <property type="entry name" value="NUCLEOSIDE DIPHOSPHATE KINASE"/>
    <property type="match status" value="1"/>
</dbReference>
<dbReference type="Gene3D" id="3.30.70.141">
    <property type="entry name" value="Nucleoside diphosphate kinase-like domain"/>
    <property type="match status" value="1"/>
</dbReference>
<comment type="catalytic activity">
    <reaction evidence="2">
        <text>a ribonucleoside 5'-diphosphate + ATP = a ribonucleoside 5'-triphosphate + ADP</text>
        <dbReference type="Rhea" id="RHEA:18113"/>
        <dbReference type="ChEBI" id="CHEBI:30616"/>
        <dbReference type="ChEBI" id="CHEBI:57930"/>
        <dbReference type="ChEBI" id="CHEBI:61557"/>
        <dbReference type="ChEBI" id="CHEBI:456216"/>
        <dbReference type="EC" id="2.7.4.6"/>
    </reaction>
</comment>
<feature type="domain" description="Nucleoside diphosphate kinase-like" evidence="11">
    <location>
        <begin position="30"/>
        <end position="170"/>
    </location>
</feature>
<protein>
    <submittedName>
        <fullName evidence="13">Probable nucleoside diphosphate kinase 5 isoform X1</fullName>
    </submittedName>
</protein>
<dbReference type="SUPFAM" id="SSF54919">
    <property type="entry name" value="Nucleoside diphosphate kinase, NDK"/>
    <property type="match status" value="1"/>
</dbReference>
<keyword evidence="6 13" id="KW-0418">Kinase</keyword>
<feature type="binding site" evidence="8">
    <location>
        <position position="144"/>
    </location>
    <ligand>
        <name>ATP</name>
        <dbReference type="ChEBI" id="CHEBI:30616"/>
    </ligand>
</feature>
<dbReference type="GO" id="GO:0006183">
    <property type="term" value="P:GTP biosynthetic process"/>
    <property type="evidence" value="ECO:0007669"/>
    <property type="project" value="InterPro"/>
</dbReference>
<feature type="binding site" evidence="8">
    <location>
        <position position="114"/>
    </location>
    <ligand>
        <name>ATP</name>
        <dbReference type="ChEBI" id="CHEBI:30616"/>
    </ligand>
</feature>
<dbReference type="OrthoDB" id="2162449at2759"/>
<feature type="binding site" evidence="8">
    <location>
        <position position="134"/>
    </location>
    <ligand>
        <name>ATP</name>
        <dbReference type="ChEBI" id="CHEBI:30616"/>
    </ligand>
</feature>
<comment type="catalytic activity">
    <reaction evidence="1">
        <text>a 2'-deoxyribonucleoside 5'-diphosphate + ATP = a 2'-deoxyribonucleoside 5'-triphosphate + ADP</text>
        <dbReference type="Rhea" id="RHEA:44640"/>
        <dbReference type="ChEBI" id="CHEBI:30616"/>
        <dbReference type="ChEBI" id="CHEBI:61560"/>
        <dbReference type="ChEBI" id="CHEBI:73316"/>
        <dbReference type="ChEBI" id="CHEBI:456216"/>
        <dbReference type="EC" id="2.7.4.6"/>
    </reaction>
</comment>
<evidence type="ECO:0000256" key="3">
    <source>
        <dbReference type="ARBA" id="ARBA00008142"/>
    </source>
</evidence>
<evidence type="ECO:0000313" key="12">
    <source>
        <dbReference type="Proteomes" id="UP000515121"/>
    </source>
</evidence>
<evidence type="ECO:0000256" key="9">
    <source>
        <dbReference type="RuleBase" id="RU004011"/>
    </source>
</evidence>
<keyword evidence="4" id="KW-0808">Transferase</keyword>
<dbReference type="PRINTS" id="PR01243">
    <property type="entry name" value="NUCDPKINASE"/>
</dbReference>
<name>A0A6P5WIQ6_DURZI</name>
<dbReference type="RefSeq" id="XP_022715301.1">
    <property type="nucleotide sequence ID" value="XM_022859566.1"/>
</dbReference>
<evidence type="ECO:0000256" key="8">
    <source>
        <dbReference type="PROSITE-ProRule" id="PRU00706"/>
    </source>
</evidence>
<evidence type="ECO:0000256" key="2">
    <source>
        <dbReference type="ARBA" id="ARBA00000937"/>
    </source>
</evidence>
<keyword evidence="12" id="KW-1185">Reference proteome</keyword>
<feature type="binding site" evidence="8">
    <location>
        <position position="38"/>
    </location>
    <ligand>
        <name>ATP</name>
        <dbReference type="ChEBI" id="CHEBI:30616"/>
    </ligand>
</feature>
<dbReference type="GO" id="GO:0004550">
    <property type="term" value="F:nucleoside diphosphate kinase activity"/>
    <property type="evidence" value="ECO:0007669"/>
    <property type="project" value="UniProtKB-EC"/>
</dbReference>
<evidence type="ECO:0000256" key="1">
    <source>
        <dbReference type="ARBA" id="ARBA00000082"/>
    </source>
</evidence>
<dbReference type="InterPro" id="IPR034907">
    <property type="entry name" value="NDK-like_dom"/>
</dbReference>
<evidence type="ECO:0000256" key="4">
    <source>
        <dbReference type="ARBA" id="ARBA00022679"/>
    </source>
</evidence>
<gene>
    <name evidence="13" type="primary">LOC111274707</name>
</gene>